<sequence length="119" mass="14418">MRRIHNKKYLEPYRKKLRKSPTPAEAFLWKCLQNRRLGGRKFRRQHSIENYIADFYCPEERLVVELDGQGHYNELAHESDSNRTQDLNNLGIRVVRFENKLVFENLEQVLQEIKDNFRN</sequence>
<dbReference type="GO" id="GO:0004519">
    <property type="term" value="F:endonuclease activity"/>
    <property type="evidence" value="ECO:0007669"/>
    <property type="project" value="UniProtKB-KW"/>
</dbReference>
<gene>
    <name evidence="2" type="ORF">NE848_08875</name>
</gene>
<keyword evidence="2" id="KW-0255">Endonuclease</keyword>
<dbReference type="PANTHER" id="PTHR38590">
    <property type="entry name" value="BLL0828 PROTEIN"/>
    <property type="match status" value="1"/>
</dbReference>
<dbReference type="Proteomes" id="UP001155077">
    <property type="component" value="Unassembled WGS sequence"/>
</dbReference>
<dbReference type="Pfam" id="PF04480">
    <property type="entry name" value="DUF559"/>
    <property type="match status" value="1"/>
</dbReference>
<organism evidence="2 3">
    <name type="scientific">Gramella jeungdoensis</name>
    <dbReference type="NCBI Taxonomy" id="708091"/>
    <lineage>
        <taxon>Bacteria</taxon>
        <taxon>Pseudomonadati</taxon>
        <taxon>Bacteroidota</taxon>
        <taxon>Flavobacteriia</taxon>
        <taxon>Flavobacteriales</taxon>
        <taxon>Flavobacteriaceae</taxon>
        <taxon>Christiangramia</taxon>
    </lineage>
</organism>
<proteinExistence type="predicted"/>
<dbReference type="Gene3D" id="3.40.960.10">
    <property type="entry name" value="VSR Endonuclease"/>
    <property type="match status" value="1"/>
</dbReference>
<dbReference type="EMBL" id="JAMSCK010000003">
    <property type="protein sequence ID" value="MCM8569491.1"/>
    <property type="molecule type" value="Genomic_DNA"/>
</dbReference>
<evidence type="ECO:0000259" key="1">
    <source>
        <dbReference type="Pfam" id="PF04480"/>
    </source>
</evidence>
<dbReference type="RefSeq" id="WP_252112602.1">
    <property type="nucleotide sequence ID" value="NZ_JAMSCK010000003.1"/>
</dbReference>
<keyword evidence="3" id="KW-1185">Reference proteome</keyword>
<reference evidence="2" key="1">
    <citation type="submission" date="2022-06" db="EMBL/GenBank/DDBJ databases">
        <title>Gramella sediminis sp. nov., isolated from deep-sea sediment of the Indian Ocean.</title>
        <authorList>
            <person name="Yang L."/>
        </authorList>
    </citation>
    <scope>NUCLEOTIDE SEQUENCE</scope>
    <source>
        <strain evidence="2">HMD3159</strain>
    </source>
</reference>
<dbReference type="InterPro" id="IPR011335">
    <property type="entry name" value="Restrct_endonuc-II-like"/>
</dbReference>
<evidence type="ECO:0000313" key="2">
    <source>
        <dbReference type="EMBL" id="MCM8569491.1"/>
    </source>
</evidence>
<dbReference type="CDD" id="cd01038">
    <property type="entry name" value="Endonuclease_DUF559"/>
    <property type="match status" value="1"/>
</dbReference>
<keyword evidence="2" id="KW-0378">Hydrolase</keyword>
<accession>A0ABT0Z1A4</accession>
<comment type="caution">
    <text evidence="2">The sequence shown here is derived from an EMBL/GenBank/DDBJ whole genome shotgun (WGS) entry which is preliminary data.</text>
</comment>
<dbReference type="InterPro" id="IPR047216">
    <property type="entry name" value="Endonuclease_DUF559_bact"/>
</dbReference>
<evidence type="ECO:0000313" key="3">
    <source>
        <dbReference type="Proteomes" id="UP001155077"/>
    </source>
</evidence>
<dbReference type="SUPFAM" id="SSF52980">
    <property type="entry name" value="Restriction endonuclease-like"/>
    <property type="match status" value="1"/>
</dbReference>
<keyword evidence="2" id="KW-0540">Nuclease</keyword>
<name>A0ABT0Z1A4_9FLAO</name>
<dbReference type="PANTHER" id="PTHR38590:SF1">
    <property type="entry name" value="BLL0828 PROTEIN"/>
    <property type="match status" value="1"/>
</dbReference>
<protein>
    <submittedName>
        <fullName evidence="2">Endonuclease domain-containing protein</fullName>
    </submittedName>
</protein>
<feature type="domain" description="DUF559" evidence="1">
    <location>
        <begin position="12"/>
        <end position="115"/>
    </location>
</feature>
<dbReference type="InterPro" id="IPR007569">
    <property type="entry name" value="DUF559"/>
</dbReference>